<protein>
    <submittedName>
        <fullName evidence="4">N-6 DNA methylase</fullName>
    </submittedName>
</protein>
<feature type="domain" description="Type II methyltransferase M.TaqI-like" evidence="3">
    <location>
        <begin position="839"/>
        <end position="938"/>
    </location>
</feature>
<dbReference type="PROSITE" id="PS00092">
    <property type="entry name" value="N6_MTASE"/>
    <property type="match status" value="1"/>
</dbReference>
<dbReference type="GO" id="GO:0032259">
    <property type="term" value="P:methylation"/>
    <property type="evidence" value="ECO:0007669"/>
    <property type="project" value="UniProtKB-KW"/>
</dbReference>
<name>A0ABV9I392_9FLAO</name>
<keyword evidence="4" id="KW-0489">Methyltransferase</keyword>
<evidence type="ECO:0000259" key="3">
    <source>
        <dbReference type="Pfam" id="PF07669"/>
    </source>
</evidence>
<dbReference type="Proteomes" id="UP001596043">
    <property type="component" value="Unassembled WGS sequence"/>
</dbReference>
<proteinExistence type="predicted"/>
<feature type="coiled-coil region" evidence="1">
    <location>
        <begin position="391"/>
        <end position="418"/>
    </location>
</feature>
<dbReference type="InterPro" id="IPR029063">
    <property type="entry name" value="SAM-dependent_MTases_sf"/>
</dbReference>
<comment type="caution">
    <text evidence="4">The sequence shown here is derived from an EMBL/GenBank/DDBJ whole genome shotgun (WGS) entry which is preliminary data.</text>
</comment>
<evidence type="ECO:0000256" key="2">
    <source>
        <dbReference type="SAM" id="MobiDB-lite"/>
    </source>
</evidence>
<dbReference type="InterPro" id="IPR002052">
    <property type="entry name" value="DNA_methylase_N6_adenine_CS"/>
</dbReference>
<dbReference type="RefSeq" id="WP_379981195.1">
    <property type="nucleotide sequence ID" value="NZ_JBHSFV010000012.1"/>
</dbReference>
<dbReference type="Pfam" id="PF07669">
    <property type="entry name" value="Eco57I"/>
    <property type="match status" value="1"/>
</dbReference>
<keyword evidence="4" id="KW-0808">Transferase</keyword>
<reference evidence="5" key="1">
    <citation type="journal article" date="2019" name="Int. J. Syst. Evol. Microbiol.">
        <title>The Global Catalogue of Microorganisms (GCM) 10K type strain sequencing project: providing services to taxonomists for standard genome sequencing and annotation.</title>
        <authorList>
            <consortium name="The Broad Institute Genomics Platform"/>
            <consortium name="The Broad Institute Genome Sequencing Center for Infectious Disease"/>
            <person name="Wu L."/>
            <person name="Ma J."/>
        </authorList>
    </citation>
    <scope>NUCLEOTIDE SEQUENCE [LARGE SCALE GENOMIC DNA]</scope>
    <source>
        <strain evidence="5">YJ-61-S</strain>
    </source>
</reference>
<evidence type="ECO:0000313" key="5">
    <source>
        <dbReference type="Proteomes" id="UP001596043"/>
    </source>
</evidence>
<dbReference type="GO" id="GO:0008168">
    <property type="term" value="F:methyltransferase activity"/>
    <property type="evidence" value="ECO:0007669"/>
    <property type="project" value="UniProtKB-KW"/>
</dbReference>
<evidence type="ECO:0000313" key="4">
    <source>
        <dbReference type="EMBL" id="MFC4635705.1"/>
    </source>
</evidence>
<feature type="region of interest" description="Disordered" evidence="2">
    <location>
        <begin position="338"/>
        <end position="357"/>
    </location>
</feature>
<accession>A0ABV9I392</accession>
<keyword evidence="1" id="KW-0175">Coiled coil</keyword>
<dbReference type="PRINTS" id="PR00507">
    <property type="entry name" value="N12N6MTFRASE"/>
</dbReference>
<sequence length="1032" mass="119402">MKFKIQHNKEKSIGLHFESEIPEHLLDYLKELGFRDYKYAPLKLFAKDRPSYHQFIKDFQNAIQNDLPWDRIVIHPSYEPSNDHITDDKFSKVQLLFKDASKKKKEYVVFEPLIPLATKIAEQFSEIHFKEELRKINIYPKNYKADSRDLFYNGRIILSADSYKTDPIAIEKTAVETLKEPIEENAVIITQTKEEDHQPTTKIPNQETEKQFVKKSKEKKQTLWEYTIPIAKKLKYRAKISIAQLENGSYSYGLSYQKNFGNFSGNSGSPSIYDPQFPTHKKALKAGFVSLINKVEMVIENGDAILNNDPLHKKRLEAVGISIQAFAKEKNIELAQTDTHPKEKKTPLKKEVSNEKQGITETKSTRVVSQLYKEYTRKKQANGYGVVQRVIQKLHLALDELQDDKELAQRLIEALLDASESDNLQQEVGLAVDQFRKHYKESISDTITFQVLVLIEFFRLATLKEENTPAIRTKTIQEETLENMMVPEGIGEHFTYGAINFSMRDLIKRDYPYLRSISDSNLETADATSLFELMQFAHPTDYGIDVSRSTLLRHFEKQGEVIFKELELPIALNYPYVNIYTHHRAVRPLGEIISSTSDKKQWWHAVEGYRPVKDVEFALSLIDEQITNEQEAQKTLINPKTGKPKGATKEAYQNINWTITLLKQSRNHVVQYIESRSSSNPSEQREPKKEDTSYLDQVVAIMHTHYHKEERLSKKKVEALMETTAAPTLGMLWEAVELSWLLWYRQLYLQITPFEASLKAMIRFWTTVQPTYAYSDSSKEKYKQYSTPCLIGAMLAEYTGMRSAKAIFEPSAGNGLLLVGAKPHKTITNEIDATRRASLQFQRFSEVHALNASKPFPKKWKHHFDVMVTNPPFAKWEDDRFDKNRIVNKYFNKHYELASFMRLEHLMAGLALDTLKDTGKSGIIIMGHFIYGEDGHIRRYAPFYKWLYRHYIVDDIINLNGFTLYNKQGAVASMMLILVGGRKNTPTAIFPTKQTHPQLEAVIDSYEALWLRIKSHLHPLKNLVEQLKIANR</sequence>
<organism evidence="4 5">
    <name type="scientific">Dokdonia ponticola</name>
    <dbReference type="NCBI Taxonomy" id="2041041"/>
    <lineage>
        <taxon>Bacteria</taxon>
        <taxon>Pseudomonadati</taxon>
        <taxon>Bacteroidota</taxon>
        <taxon>Flavobacteriia</taxon>
        <taxon>Flavobacteriales</taxon>
        <taxon>Flavobacteriaceae</taxon>
        <taxon>Dokdonia</taxon>
    </lineage>
</organism>
<gene>
    <name evidence="4" type="ORF">ACFO3O_17470</name>
</gene>
<keyword evidence="5" id="KW-1185">Reference proteome</keyword>
<feature type="compositionally biased region" description="Basic and acidic residues" evidence="2">
    <location>
        <begin position="339"/>
        <end position="354"/>
    </location>
</feature>
<evidence type="ECO:0000256" key="1">
    <source>
        <dbReference type="SAM" id="Coils"/>
    </source>
</evidence>
<dbReference type="InterPro" id="IPR011639">
    <property type="entry name" value="MethylTrfase_TaqI-like_dom"/>
</dbReference>
<feature type="region of interest" description="Disordered" evidence="2">
    <location>
        <begin position="194"/>
        <end position="214"/>
    </location>
</feature>
<dbReference type="Gene3D" id="3.40.50.150">
    <property type="entry name" value="Vaccinia Virus protein VP39"/>
    <property type="match status" value="1"/>
</dbReference>
<dbReference type="SUPFAM" id="SSF53335">
    <property type="entry name" value="S-adenosyl-L-methionine-dependent methyltransferases"/>
    <property type="match status" value="1"/>
</dbReference>
<dbReference type="EMBL" id="JBHSFV010000012">
    <property type="protein sequence ID" value="MFC4635705.1"/>
    <property type="molecule type" value="Genomic_DNA"/>
</dbReference>